<feature type="region of interest" description="Disordered" evidence="3">
    <location>
        <begin position="632"/>
        <end position="653"/>
    </location>
</feature>
<feature type="repeat" description="Pumilio" evidence="2">
    <location>
        <begin position="976"/>
        <end position="1015"/>
    </location>
</feature>
<feature type="compositionally biased region" description="Low complexity" evidence="3">
    <location>
        <begin position="133"/>
        <end position="146"/>
    </location>
</feature>
<dbReference type="InterPro" id="IPR001313">
    <property type="entry name" value="Pumilio_RNA-bd_rpt"/>
</dbReference>
<feature type="compositionally biased region" description="Low complexity" evidence="3">
    <location>
        <begin position="389"/>
        <end position="404"/>
    </location>
</feature>
<dbReference type="SUPFAM" id="SSF48371">
    <property type="entry name" value="ARM repeat"/>
    <property type="match status" value="1"/>
</dbReference>
<comment type="caution">
    <text evidence="5">The sequence shown here is derived from an EMBL/GenBank/DDBJ whole genome shotgun (WGS) entry which is preliminary data.</text>
</comment>
<feature type="compositionally biased region" description="Basic and acidic residues" evidence="3">
    <location>
        <begin position="166"/>
        <end position="178"/>
    </location>
</feature>
<feature type="compositionally biased region" description="Gly residues" evidence="3">
    <location>
        <begin position="632"/>
        <end position="645"/>
    </location>
</feature>
<feature type="compositionally biased region" description="Low complexity" evidence="3">
    <location>
        <begin position="10"/>
        <end position="23"/>
    </location>
</feature>
<feature type="compositionally biased region" description="Low complexity" evidence="3">
    <location>
        <begin position="195"/>
        <end position="212"/>
    </location>
</feature>
<sequence>MTHSSSGTEPSIIISAMSASAPPSRQPPYTSVFAPFDSPEHEHADELHLDGPLEHNEGSWLAKPARNRSQTTTPIAMHSLAAPLGEDVLTATQSSPVRQRHVDLLTGPDSGLDLDKAKRRLIEHQDQQRNGKRISASSSQSSNSSGKGLGLGSDDGIDGQHPSIRIHFDLDNDGDKQGIYRHPFARPSADGFQYPSSPSGGSYDSSNSSHSGSPPPRRHMNATTARKRALTDRAKPPGIIGGHYERNSSPGNKSSSRPSSSHKQHHQSSKSMSYVGRLSFDSSTMSSAQDSSSLFGSTGPFSSPNLPSIGQHPSFHLGYPLQFGQENVSDSELGSSSLEPDTRETTADSFVNAQQQRHVDTGDRFNLVDGGCGDGRPFGSDPAIAFSSASSSTLLSEHSSPLSEHLPKPQGSGDSSMDGKAQKAQSYFQQASRLGNKPRPPPLMLNPQATSGGQLTGTTQANSPFDPISPFGAHGLPQPRHGLPGGAANWLGAPFDPLAAAAASLQQHGWPQIPLGQSAEQFDPRVGRSHAPPSAGLSSSAFLDSAGSRTGHFSSGLPTPGSHMQVFNQPPLSRMAHHHASADMTNAPMASMYALGSGQFLGARAGVPMSTPVTPFGPGPSSGWPFGMGYGNEAGGGKDGSGQDGGHPMPGSAAEATRMQNFAAQLHARDSAVDMLQKHIDRLHAQLATLSVASNEGTLGSAVSNANAGPPEGASASLGAINSASMMSSGGMTTSRGAESQMSGIGLSATAAPFQITPSTSSGSMMTASSSFSSGMAASASDSETESNAPRNPTDLYIGPKVLVERALGPRNQEATIVLQQQLKTACPERKQSIVNAIAPHALQLAFDKHGNFLLQRASDSQHRGSFVQLSLSPYGCHVVQKILDEGEEYRMAVVQEMLDNRLAETLTSRNSIHVWQKLLEIKWSSYEFRKSIFRKINDTMRGHWARTAVQETGSIICQNIFESADAEDRQECILEILANLKQCAMEQYGVWVAQHLVEHGDRDHRRAAMDKLLEDAVTLTLSQYGQKAIMSALRTNDEIFVRRFVDILCGQDGTGGSSSRRSVLVEIGSTPQGLQIVTQLLTSVAPAQREQIIQTVRRNSVFLKGSKTGLKVHQLCERARAFTGY</sequence>
<dbReference type="InterPro" id="IPR033133">
    <property type="entry name" value="PUM-HD"/>
</dbReference>
<proteinExistence type="predicted"/>
<feature type="region of interest" description="Disordered" evidence="3">
    <location>
        <begin position="522"/>
        <end position="568"/>
    </location>
</feature>
<dbReference type="GO" id="GO:0000288">
    <property type="term" value="P:nuclear-transcribed mRNA catabolic process, deadenylation-dependent decay"/>
    <property type="evidence" value="ECO:0007669"/>
    <property type="project" value="TreeGrafter"/>
</dbReference>
<evidence type="ECO:0000256" key="1">
    <source>
        <dbReference type="ARBA" id="ARBA00022737"/>
    </source>
</evidence>
<evidence type="ECO:0000313" key="6">
    <source>
        <dbReference type="Proteomes" id="UP000836404"/>
    </source>
</evidence>
<dbReference type="InterPro" id="IPR016024">
    <property type="entry name" value="ARM-type_fold"/>
</dbReference>
<feature type="compositionally biased region" description="Low complexity" evidence="3">
    <location>
        <begin position="247"/>
        <end position="259"/>
    </location>
</feature>
<reference evidence="5 6" key="1">
    <citation type="submission" date="2020-10" db="EMBL/GenBank/DDBJ databases">
        <authorList>
            <person name="Sedaghatjoo S."/>
        </authorList>
    </citation>
    <scope>NUCLEOTIDE SEQUENCE [LARGE SCALE GENOMIC DNA]</scope>
    <source>
        <strain evidence="5 6">LLFL</strain>
    </source>
</reference>
<feature type="compositionally biased region" description="Basic residues" evidence="3">
    <location>
        <begin position="216"/>
        <end position="228"/>
    </location>
</feature>
<keyword evidence="1" id="KW-0677">Repeat</keyword>
<dbReference type="PROSITE" id="PS50303">
    <property type="entry name" value="PUM_HD"/>
    <property type="match status" value="1"/>
</dbReference>
<dbReference type="SMART" id="SM00025">
    <property type="entry name" value="Pumilio"/>
    <property type="match status" value="6"/>
</dbReference>
<gene>
    <name evidence="5" type="ORF">JKILLFL_G6001</name>
</gene>
<dbReference type="Gene3D" id="1.25.10.10">
    <property type="entry name" value="Leucine-rich Repeat Variant"/>
    <property type="match status" value="1"/>
</dbReference>
<dbReference type="Proteomes" id="UP000836404">
    <property type="component" value="Unassembled WGS sequence"/>
</dbReference>
<dbReference type="GO" id="GO:0003730">
    <property type="term" value="F:mRNA 3'-UTR binding"/>
    <property type="evidence" value="ECO:0007669"/>
    <property type="project" value="TreeGrafter"/>
</dbReference>
<evidence type="ECO:0000259" key="4">
    <source>
        <dbReference type="PROSITE" id="PS50303"/>
    </source>
</evidence>
<feature type="domain" description="PUM-HD" evidence="4">
    <location>
        <begin position="772"/>
        <end position="1121"/>
    </location>
</feature>
<feature type="compositionally biased region" description="Polar residues" evidence="3">
    <location>
        <begin position="447"/>
        <end position="463"/>
    </location>
</feature>
<feature type="region of interest" description="Disordered" evidence="3">
    <location>
        <begin position="1"/>
        <end position="70"/>
    </location>
</feature>
<dbReference type="Pfam" id="PF00806">
    <property type="entry name" value="PUF"/>
    <property type="match status" value="5"/>
</dbReference>
<protein>
    <recommendedName>
        <fullName evidence="4">PUM-HD domain-containing protein</fullName>
    </recommendedName>
</protein>
<feature type="compositionally biased region" description="Low complexity" evidence="3">
    <location>
        <begin position="759"/>
        <end position="782"/>
    </location>
</feature>
<feature type="region of interest" description="Disordered" evidence="3">
    <location>
        <begin position="93"/>
        <end position="112"/>
    </location>
</feature>
<feature type="region of interest" description="Disordered" evidence="3">
    <location>
        <begin position="758"/>
        <end position="794"/>
    </location>
</feature>
<feature type="compositionally biased region" description="Polar residues" evidence="3">
    <location>
        <begin position="536"/>
        <end position="557"/>
    </location>
</feature>
<dbReference type="AlphaFoldDB" id="A0A9N8Q6V5"/>
<evidence type="ECO:0000256" key="3">
    <source>
        <dbReference type="SAM" id="MobiDB-lite"/>
    </source>
</evidence>
<dbReference type="InterPro" id="IPR011989">
    <property type="entry name" value="ARM-like"/>
</dbReference>
<feature type="region of interest" description="Disordered" evidence="3">
    <location>
        <begin position="123"/>
        <end position="273"/>
    </location>
</feature>
<dbReference type="PROSITE" id="PS50302">
    <property type="entry name" value="PUM"/>
    <property type="match status" value="2"/>
</dbReference>
<evidence type="ECO:0000313" key="5">
    <source>
        <dbReference type="EMBL" id="CAD6901531.1"/>
    </source>
</evidence>
<dbReference type="GO" id="GO:0005737">
    <property type="term" value="C:cytoplasm"/>
    <property type="evidence" value="ECO:0007669"/>
    <property type="project" value="TreeGrafter"/>
</dbReference>
<dbReference type="PANTHER" id="PTHR12537">
    <property type="entry name" value="RNA BINDING PROTEIN PUMILIO-RELATED"/>
    <property type="match status" value="1"/>
</dbReference>
<dbReference type="EMBL" id="CAJHJF010000407">
    <property type="protein sequence ID" value="CAD6901531.1"/>
    <property type="molecule type" value="Genomic_DNA"/>
</dbReference>
<accession>A0A9N8Q6V5</accession>
<organism evidence="5 6">
    <name type="scientific">Tilletia laevis</name>
    <dbReference type="NCBI Taxonomy" id="157183"/>
    <lineage>
        <taxon>Eukaryota</taxon>
        <taxon>Fungi</taxon>
        <taxon>Dikarya</taxon>
        <taxon>Basidiomycota</taxon>
        <taxon>Ustilaginomycotina</taxon>
        <taxon>Exobasidiomycetes</taxon>
        <taxon>Tilletiales</taxon>
        <taxon>Tilletiaceae</taxon>
        <taxon>Tilletia</taxon>
    </lineage>
</organism>
<feature type="repeat" description="Pumilio" evidence="2">
    <location>
        <begin position="862"/>
        <end position="900"/>
    </location>
</feature>
<keyword evidence="6" id="KW-1185">Reference proteome</keyword>
<feature type="region of interest" description="Disordered" evidence="3">
    <location>
        <begin position="389"/>
        <end position="481"/>
    </location>
</feature>
<feature type="compositionally biased region" description="Basic and acidic residues" evidence="3">
    <location>
        <begin position="38"/>
        <end position="57"/>
    </location>
</feature>
<dbReference type="PANTHER" id="PTHR12537:SF12">
    <property type="entry name" value="MATERNAL PROTEIN PUMILIO"/>
    <property type="match status" value="1"/>
</dbReference>
<feature type="region of interest" description="Disordered" evidence="3">
    <location>
        <begin position="350"/>
        <end position="370"/>
    </location>
</feature>
<evidence type="ECO:0000256" key="2">
    <source>
        <dbReference type="PROSITE-ProRule" id="PRU00317"/>
    </source>
</evidence>
<feature type="compositionally biased region" description="Polar residues" evidence="3">
    <location>
        <begin position="423"/>
        <end position="433"/>
    </location>
</feature>
<name>A0A9N8Q6V5_9BASI</name>